<feature type="compositionally biased region" description="Basic and acidic residues" evidence="1">
    <location>
        <begin position="156"/>
        <end position="165"/>
    </location>
</feature>
<gene>
    <name evidence="2" type="ORF">GLX27_001699</name>
</gene>
<protein>
    <submittedName>
        <fullName evidence="2">Uncharacterized protein</fullName>
    </submittedName>
</protein>
<feature type="region of interest" description="Disordered" evidence="1">
    <location>
        <begin position="97"/>
        <end position="220"/>
    </location>
</feature>
<evidence type="ECO:0000313" key="3">
    <source>
        <dbReference type="Proteomes" id="UP000818624"/>
    </source>
</evidence>
<reference evidence="2 3" key="1">
    <citation type="journal article" date="2020" name="Elife">
        <title>Loss of centromere function drives karyotype evolution in closely related Malassezia species.</title>
        <authorList>
            <person name="Sankaranarayanan S.R."/>
            <person name="Ianiri G."/>
            <person name="Coelho M.A."/>
            <person name="Reza M.H."/>
            <person name="Thimmappa B.C."/>
            <person name="Ganguly P."/>
            <person name="Vadnala R.N."/>
            <person name="Sun S."/>
            <person name="Siddharthan R."/>
            <person name="Tellgren-Roth C."/>
            <person name="Dawson T.L."/>
            <person name="Heitman J."/>
            <person name="Sanyal K."/>
        </authorList>
    </citation>
    <scope>NUCLEOTIDE SEQUENCE [LARGE SCALE GENOMIC DNA]</scope>
    <source>
        <strain evidence="2">CBS14141</strain>
    </source>
</reference>
<feature type="compositionally biased region" description="Low complexity" evidence="1">
    <location>
        <begin position="169"/>
        <end position="191"/>
    </location>
</feature>
<accession>A0ABY8ENG5</accession>
<dbReference type="EMBL" id="CP046234">
    <property type="protein sequence ID" value="WFD47053.1"/>
    <property type="molecule type" value="Genomic_DNA"/>
</dbReference>
<proteinExistence type="predicted"/>
<feature type="region of interest" description="Disordered" evidence="1">
    <location>
        <begin position="278"/>
        <end position="332"/>
    </location>
</feature>
<name>A0ABY8ENG5_MALFU</name>
<feature type="compositionally biased region" description="Polar residues" evidence="1">
    <location>
        <begin position="201"/>
        <end position="211"/>
    </location>
</feature>
<feature type="compositionally biased region" description="Low complexity" evidence="1">
    <location>
        <begin position="285"/>
        <end position="299"/>
    </location>
</feature>
<organism evidence="2 3">
    <name type="scientific">Malassezia furfur</name>
    <name type="common">Pityriasis versicolor infection agent</name>
    <name type="synonym">Pityrosporum furfur</name>
    <dbReference type="NCBI Taxonomy" id="55194"/>
    <lineage>
        <taxon>Eukaryota</taxon>
        <taxon>Fungi</taxon>
        <taxon>Dikarya</taxon>
        <taxon>Basidiomycota</taxon>
        <taxon>Ustilaginomycotina</taxon>
        <taxon>Malasseziomycetes</taxon>
        <taxon>Malasseziales</taxon>
        <taxon>Malasseziaceae</taxon>
        <taxon>Malassezia</taxon>
    </lineage>
</organism>
<evidence type="ECO:0000313" key="2">
    <source>
        <dbReference type="EMBL" id="WFD47053.1"/>
    </source>
</evidence>
<dbReference type="Proteomes" id="UP000818624">
    <property type="component" value="Chromosome 1"/>
</dbReference>
<sequence length="332" mass="34498">MAGATARVDDDVEQRSNLIKLAADGYLDSHLVDRKPRPDLAGVRAADAAAPSADGRTHIALTAQNLDQIPEAEQLAPGIRLPEHVMGAATSVAAPGRLAQETGEPGTGGLADDLEPSVPPELDPRTPVFRPGHPSAGSVFSVAVQPGSPRSIATTEMDRGSERPARAASSVDVSLRTSSSDDPSSSRATTPVYSGRDSGSMVHNTQGTSRPESLAGSEAGSVLSDASNVAYSADVHEQELAIEQQRMRERAQVGGEIGIGGPITVPFARLPDHLVQLRGSQSHRSMSSAATVASSPAASVREYDHDEPASPTRGSAWGPREEAAEPSPPLRP</sequence>
<keyword evidence="3" id="KW-1185">Reference proteome</keyword>
<evidence type="ECO:0000256" key="1">
    <source>
        <dbReference type="SAM" id="MobiDB-lite"/>
    </source>
</evidence>